<dbReference type="InterPro" id="IPR027417">
    <property type="entry name" value="P-loop_NTPase"/>
</dbReference>
<protein>
    <submittedName>
        <fullName evidence="3">Gtp-binding protein rho4</fullName>
    </submittedName>
</protein>
<evidence type="ECO:0000256" key="2">
    <source>
        <dbReference type="ARBA" id="ARBA00023134"/>
    </source>
</evidence>
<evidence type="ECO:0000313" key="4">
    <source>
        <dbReference type="Proteomes" id="UP001149090"/>
    </source>
</evidence>
<accession>A0A9Q0LSQ1</accession>
<comment type="caution">
    <text evidence="3">The sequence shown here is derived from an EMBL/GenBank/DDBJ whole genome shotgun (WGS) entry which is preliminary data.</text>
</comment>
<sequence length="98" mass="11593">MKKFKAIFVGSRGIGKTSLLLTYYEKKLPGEYIPTKNFQTELIHFMILILQKYEIENKEFEIEFWGQEYLIMINLLPLIYIGRDVIAICFAVDNPYSF</sequence>
<dbReference type="PANTHER" id="PTHR24072">
    <property type="entry name" value="RHO FAMILY GTPASE"/>
    <property type="match status" value="1"/>
</dbReference>
<dbReference type="InterPro" id="IPR003578">
    <property type="entry name" value="Small_GTPase_Rho"/>
</dbReference>
<proteinExistence type="predicted"/>
<reference evidence="3" key="1">
    <citation type="submission" date="2022-10" db="EMBL/GenBank/DDBJ databases">
        <title>Novel sulphate-reducing endosymbionts in the free-living metamonad Anaeramoeba.</title>
        <authorList>
            <person name="Jerlstrom-Hultqvist J."/>
            <person name="Cepicka I."/>
            <person name="Gallot-Lavallee L."/>
            <person name="Salas-Leiva D."/>
            <person name="Curtis B.A."/>
            <person name="Zahonova K."/>
            <person name="Pipaliya S."/>
            <person name="Dacks J."/>
            <person name="Roger A.J."/>
        </authorList>
    </citation>
    <scope>NUCLEOTIDE SEQUENCE</scope>
    <source>
        <strain evidence="3">BMAN</strain>
    </source>
</reference>
<dbReference type="EMBL" id="JAPDFW010000060">
    <property type="protein sequence ID" value="KAJ5076580.1"/>
    <property type="molecule type" value="Genomic_DNA"/>
</dbReference>
<dbReference type="OrthoDB" id="8830751at2759"/>
<dbReference type="Gene3D" id="3.40.50.300">
    <property type="entry name" value="P-loop containing nucleotide triphosphate hydrolases"/>
    <property type="match status" value="1"/>
</dbReference>
<dbReference type="Proteomes" id="UP001149090">
    <property type="component" value="Unassembled WGS sequence"/>
</dbReference>
<evidence type="ECO:0000313" key="3">
    <source>
        <dbReference type="EMBL" id="KAJ5076580.1"/>
    </source>
</evidence>
<dbReference type="GO" id="GO:0005525">
    <property type="term" value="F:GTP binding"/>
    <property type="evidence" value="ECO:0007669"/>
    <property type="project" value="UniProtKB-KW"/>
</dbReference>
<keyword evidence="2" id="KW-0342">GTP-binding</keyword>
<dbReference type="InterPro" id="IPR001806">
    <property type="entry name" value="Small_GTPase"/>
</dbReference>
<keyword evidence="4" id="KW-1185">Reference proteome</keyword>
<organism evidence="3 4">
    <name type="scientific">Anaeramoeba ignava</name>
    <name type="common">Anaerobic marine amoeba</name>
    <dbReference type="NCBI Taxonomy" id="1746090"/>
    <lineage>
        <taxon>Eukaryota</taxon>
        <taxon>Metamonada</taxon>
        <taxon>Anaeramoebidae</taxon>
        <taxon>Anaeramoeba</taxon>
    </lineage>
</organism>
<keyword evidence="1" id="KW-0547">Nucleotide-binding</keyword>
<dbReference type="GO" id="GO:0007264">
    <property type="term" value="P:small GTPase-mediated signal transduction"/>
    <property type="evidence" value="ECO:0007669"/>
    <property type="project" value="InterPro"/>
</dbReference>
<dbReference type="GO" id="GO:0003924">
    <property type="term" value="F:GTPase activity"/>
    <property type="evidence" value="ECO:0007669"/>
    <property type="project" value="InterPro"/>
</dbReference>
<dbReference type="Pfam" id="PF00071">
    <property type="entry name" value="Ras"/>
    <property type="match status" value="1"/>
</dbReference>
<name>A0A9Q0LSQ1_ANAIG</name>
<dbReference type="SUPFAM" id="SSF52540">
    <property type="entry name" value="P-loop containing nucleoside triphosphate hydrolases"/>
    <property type="match status" value="1"/>
</dbReference>
<dbReference type="AlphaFoldDB" id="A0A9Q0LSQ1"/>
<evidence type="ECO:0000256" key="1">
    <source>
        <dbReference type="ARBA" id="ARBA00022741"/>
    </source>
</evidence>
<gene>
    <name evidence="3" type="ORF">M0811_06160</name>
</gene>